<organism evidence="6 7">
    <name type="scientific">Sphagnum troendelagicum</name>
    <dbReference type="NCBI Taxonomy" id="128251"/>
    <lineage>
        <taxon>Eukaryota</taxon>
        <taxon>Viridiplantae</taxon>
        <taxon>Streptophyta</taxon>
        <taxon>Embryophyta</taxon>
        <taxon>Bryophyta</taxon>
        <taxon>Sphagnophytina</taxon>
        <taxon>Sphagnopsida</taxon>
        <taxon>Sphagnales</taxon>
        <taxon>Sphagnaceae</taxon>
        <taxon>Sphagnum</taxon>
    </lineage>
</organism>
<dbReference type="InterPro" id="IPR003604">
    <property type="entry name" value="Matrin/U1-like-C_Znf_C2H2"/>
</dbReference>
<evidence type="ECO:0000313" key="6">
    <source>
        <dbReference type="EMBL" id="CAK9235179.1"/>
    </source>
</evidence>
<sequence>MGRCPNHKNSHGKHYSHKTARRAKFLVKDILATSSLLRKVDVPRTQEPNSDLPGLGQFYCLHCDRYFNNASVRDDHYKTKKHKKRVKMMDGAAPHNQIDAEVAAGMGRPDNGPRLQVEDPAMTL</sequence>
<dbReference type="PANTHER" id="PTHR47444">
    <property type="entry name" value="EXPRESSED PROTEIN"/>
    <property type="match status" value="1"/>
</dbReference>
<dbReference type="EMBL" id="OZ019900">
    <property type="protein sequence ID" value="CAK9235179.1"/>
    <property type="molecule type" value="Genomic_DNA"/>
</dbReference>
<dbReference type="Pfam" id="PF12171">
    <property type="entry name" value="zf-C2H2_jaz"/>
    <property type="match status" value="1"/>
</dbReference>
<dbReference type="InterPro" id="IPR013087">
    <property type="entry name" value="Znf_C2H2_type"/>
</dbReference>
<feature type="region of interest" description="Disordered" evidence="4">
    <location>
        <begin position="103"/>
        <end position="124"/>
    </location>
</feature>
<dbReference type="InterPro" id="IPR036236">
    <property type="entry name" value="Znf_C2H2_sf"/>
</dbReference>
<keyword evidence="1" id="KW-0479">Metal-binding</keyword>
<evidence type="ECO:0000256" key="2">
    <source>
        <dbReference type="ARBA" id="ARBA00022771"/>
    </source>
</evidence>
<gene>
    <name evidence="6" type="ORF">CSSPTR1EN2_LOCUS22587</name>
</gene>
<evidence type="ECO:0000256" key="4">
    <source>
        <dbReference type="SAM" id="MobiDB-lite"/>
    </source>
</evidence>
<keyword evidence="7" id="KW-1185">Reference proteome</keyword>
<keyword evidence="3" id="KW-0862">Zinc</keyword>
<dbReference type="Proteomes" id="UP001497512">
    <property type="component" value="Chromosome 8"/>
</dbReference>
<proteinExistence type="predicted"/>
<dbReference type="SMART" id="SM00451">
    <property type="entry name" value="ZnF_U1"/>
    <property type="match status" value="1"/>
</dbReference>
<dbReference type="PROSITE" id="PS00028">
    <property type="entry name" value="ZINC_FINGER_C2H2_1"/>
    <property type="match status" value="1"/>
</dbReference>
<feature type="domain" description="C2H2-type" evidence="5">
    <location>
        <begin position="60"/>
        <end position="82"/>
    </location>
</feature>
<dbReference type="InterPro" id="IPR022755">
    <property type="entry name" value="Znf_C2H2_jaz"/>
</dbReference>
<evidence type="ECO:0000259" key="5">
    <source>
        <dbReference type="PROSITE" id="PS00028"/>
    </source>
</evidence>
<dbReference type="PANTHER" id="PTHR47444:SF1">
    <property type="entry name" value="EXPRESSED PROTEIN"/>
    <property type="match status" value="1"/>
</dbReference>
<evidence type="ECO:0000256" key="1">
    <source>
        <dbReference type="ARBA" id="ARBA00022723"/>
    </source>
</evidence>
<name>A0ABP0V3U6_9BRYO</name>
<accession>A0ABP0V3U6</accession>
<dbReference type="SUPFAM" id="SSF57667">
    <property type="entry name" value="beta-beta-alpha zinc fingers"/>
    <property type="match status" value="1"/>
</dbReference>
<reference evidence="6" key="1">
    <citation type="submission" date="2024-02" db="EMBL/GenBank/DDBJ databases">
        <authorList>
            <consortium name="ELIXIR-Norway"/>
            <consortium name="Elixir Norway"/>
        </authorList>
    </citation>
    <scope>NUCLEOTIDE SEQUENCE</scope>
</reference>
<protein>
    <recommendedName>
        <fullName evidence="5">C2H2-type domain-containing protein</fullName>
    </recommendedName>
</protein>
<evidence type="ECO:0000256" key="3">
    <source>
        <dbReference type="ARBA" id="ARBA00022833"/>
    </source>
</evidence>
<dbReference type="Gene3D" id="3.30.160.60">
    <property type="entry name" value="Classic Zinc Finger"/>
    <property type="match status" value="1"/>
</dbReference>
<keyword evidence="2" id="KW-0863">Zinc-finger</keyword>
<evidence type="ECO:0000313" key="7">
    <source>
        <dbReference type="Proteomes" id="UP001497512"/>
    </source>
</evidence>